<name>A0A9N9J3K8_9GLOM</name>
<proteinExistence type="predicted"/>
<comment type="caution">
    <text evidence="1">The sequence shown here is derived from an EMBL/GenBank/DDBJ whole genome shotgun (WGS) entry which is preliminary data.</text>
</comment>
<keyword evidence="2" id="KW-1185">Reference proteome</keyword>
<feature type="non-terminal residue" evidence="1">
    <location>
        <position position="130"/>
    </location>
</feature>
<evidence type="ECO:0000313" key="1">
    <source>
        <dbReference type="EMBL" id="CAG8762881.1"/>
    </source>
</evidence>
<gene>
    <name evidence="1" type="ORF">RFULGI_LOCUS14450</name>
</gene>
<evidence type="ECO:0000313" key="2">
    <source>
        <dbReference type="Proteomes" id="UP000789396"/>
    </source>
</evidence>
<accession>A0A9N9J3K8</accession>
<dbReference type="OrthoDB" id="2412924at2759"/>
<dbReference type="EMBL" id="CAJVPZ010041994">
    <property type="protein sequence ID" value="CAG8762881.1"/>
    <property type="molecule type" value="Genomic_DNA"/>
</dbReference>
<reference evidence="1" key="1">
    <citation type="submission" date="2021-06" db="EMBL/GenBank/DDBJ databases">
        <authorList>
            <person name="Kallberg Y."/>
            <person name="Tangrot J."/>
            <person name="Rosling A."/>
        </authorList>
    </citation>
    <scope>NUCLEOTIDE SEQUENCE</scope>
    <source>
        <strain evidence="1">IN212</strain>
    </source>
</reference>
<sequence>DNEEFVTDDYEELVTDDNENELIEELQADIEALHLRNIMDLNNYINYSDKNDTNKVLNDQEIVDLVTNVEPEVNESDKNEEDDNSVEIRQIIHNKALNAIRLLEQYLFQQDFGDIARTEHDGALSKLQKA</sequence>
<protein>
    <submittedName>
        <fullName evidence="1">5264_t:CDS:1</fullName>
    </submittedName>
</protein>
<dbReference type="Proteomes" id="UP000789396">
    <property type="component" value="Unassembled WGS sequence"/>
</dbReference>
<dbReference type="AlphaFoldDB" id="A0A9N9J3K8"/>
<feature type="non-terminal residue" evidence="1">
    <location>
        <position position="1"/>
    </location>
</feature>
<organism evidence="1 2">
    <name type="scientific">Racocetra fulgida</name>
    <dbReference type="NCBI Taxonomy" id="60492"/>
    <lineage>
        <taxon>Eukaryota</taxon>
        <taxon>Fungi</taxon>
        <taxon>Fungi incertae sedis</taxon>
        <taxon>Mucoromycota</taxon>
        <taxon>Glomeromycotina</taxon>
        <taxon>Glomeromycetes</taxon>
        <taxon>Diversisporales</taxon>
        <taxon>Gigasporaceae</taxon>
        <taxon>Racocetra</taxon>
    </lineage>
</organism>